<proteinExistence type="predicted"/>
<keyword evidence="2" id="KW-0732">Signal</keyword>
<feature type="chain" id="PRO_5039025864" description="LytR/CpsA/Psr regulator C-terminal domain-containing protein" evidence="2">
    <location>
        <begin position="19"/>
        <end position="342"/>
    </location>
</feature>
<feature type="region of interest" description="Disordered" evidence="1">
    <location>
        <begin position="151"/>
        <end position="190"/>
    </location>
</feature>
<reference evidence="3 4" key="1">
    <citation type="submission" date="2014-08" db="EMBL/GenBank/DDBJ databases">
        <title>Complete genome sequence of Corynebacterium aquilae S-613T(T) (=DSM 44791(T)), isolated from the choana of a healthy golden eagle.</title>
        <authorList>
            <person name="Ruckert C."/>
            <person name="Albersmeier A."/>
            <person name="Winkler A."/>
            <person name="Kalinowski J."/>
        </authorList>
    </citation>
    <scope>NUCLEOTIDE SEQUENCE [LARGE SCALE GENOMIC DNA]</scope>
    <source>
        <strain evidence="3 4">S-613</strain>
    </source>
</reference>
<evidence type="ECO:0000313" key="4">
    <source>
        <dbReference type="Proteomes" id="UP000185478"/>
    </source>
</evidence>
<evidence type="ECO:0000256" key="2">
    <source>
        <dbReference type="SAM" id="SignalP"/>
    </source>
</evidence>
<feature type="signal peptide" evidence="2">
    <location>
        <begin position="1"/>
        <end position="18"/>
    </location>
</feature>
<evidence type="ECO:0008006" key="5">
    <source>
        <dbReference type="Google" id="ProtNLM"/>
    </source>
</evidence>
<evidence type="ECO:0000313" key="3">
    <source>
        <dbReference type="EMBL" id="APT84224.1"/>
    </source>
</evidence>
<dbReference type="EMBL" id="CP009245">
    <property type="protein sequence ID" value="APT84224.1"/>
    <property type="molecule type" value="Genomic_DNA"/>
</dbReference>
<dbReference type="KEGG" id="caqu:CAQU_03105"/>
<feature type="compositionally biased region" description="Low complexity" evidence="1">
    <location>
        <begin position="90"/>
        <end position="123"/>
    </location>
</feature>
<keyword evidence="4" id="KW-1185">Reference proteome</keyword>
<dbReference type="Proteomes" id="UP000185478">
    <property type="component" value="Chromosome"/>
</dbReference>
<feature type="compositionally biased region" description="Low complexity" evidence="1">
    <location>
        <begin position="151"/>
        <end position="184"/>
    </location>
</feature>
<dbReference type="OrthoDB" id="9838915at2"/>
<name>A0A1L7CEH3_9CORY</name>
<sequence>MKNLSALALATLSSVAVAAVVSPQAGAAERVVRGPQWEDEDVIVTVTDHTSPAVDSVEHIEVVILPQENPERATSARVVRGPQWESTPEAGTAATTPTGGAQSVPETTTTTPAPAPAAAAPAERQPVSNIHAAAVSPRLVNAVATQPAPAATTTTTAAVEESVAAPQESAVQVNQPQPQAPTTQSRTTESDSFVEIKAEREAANPVAPAAPAAPVAQAEIPELQAPVEGGKRATVTITYPGGVAAANATDNNHGRVEVVTTHTRGGATTTDTWVSQATHTTWNVQRNGHEVVNLTVPAGYEQIAEDLGAKAEAAGMNPFVQPYGRHALRVGGVDIAGELKQA</sequence>
<protein>
    <recommendedName>
        <fullName evidence="5">LytR/CpsA/Psr regulator C-terminal domain-containing protein</fullName>
    </recommendedName>
</protein>
<feature type="region of interest" description="Disordered" evidence="1">
    <location>
        <begin position="71"/>
        <end position="125"/>
    </location>
</feature>
<dbReference type="AlphaFoldDB" id="A0A1L7CEH3"/>
<gene>
    <name evidence="3" type="ORF">CAQU_03105</name>
</gene>
<accession>A0A1L7CEH3</accession>
<organism evidence="3 4">
    <name type="scientific">Corynebacterium aquilae DSM 44791</name>
    <dbReference type="NCBI Taxonomy" id="1431546"/>
    <lineage>
        <taxon>Bacteria</taxon>
        <taxon>Bacillati</taxon>
        <taxon>Actinomycetota</taxon>
        <taxon>Actinomycetes</taxon>
        <taxon>Mycobacteriales</taxon>
        <taxon>Corynebacteriaceae</taxon>
        <taxon>Corynebacterium</taxon>
    </lineage>
</organism>
<evidence type="ECO:0000256" key="1">
    <source>
        <dbReference type="SAM" id="MobiDB-lite"/>
    </source>
</evidence>
<dbReference type="RefSeq" id="WP_075725101.1">
    <property type="nucleotide sequence ID" value="NZ_CP009245.1"/>
</dbReference>